<sequence>MLLIEMYNGLDSLLSEGWLLHLRKYQSDINIAANAQMLNDDSHREMANNLVSFCDT</sequence>
<dbReference type="GeneID" id="90644497"/>
<accession>A0ABZ0NWV6</accession>
<name>A0ABZ0NWV6_CERBT</name>
<proteinExistence type="predicted"/>
<organism evidence="1 2">
    <name type="scientific">Cercospora beticola</name>
    <name type="common">Sugarbeet leaf spot fungus</name>
    <dbReference type="NCBI Taxonomy" id="122368"/>
    <lineage>
        <taxon>Eukaryota</taxon>
        <taxon>Fungi</taxon>
        <taxon>Dikarya</taxon>
        <taxon>Ascomycota</taxon>
        <taxon>Pezizomycotina</taxon>
        <taxon>Dothideomycetes</taxon>
        <taxon>Dothideomycetidae</taxon>
        <taxon>Mycosphaerellales</taxon>
        <taxon>Mycosphaerellaceae</taxon>
        <taxon>Cercospora</taxon>
    </lineage>
</organism>
<gene>
    <name evidence="1" type="ORF">RHO25_008716</name>
</gene>
<reference evidence="1 2" key="1">
    <citation type="submission" date="2023-09" db="EMBL/GenBank/DDBJ databases">
        <title>Complete-Gapless Cercospora beticola genome.</title>
        <authorList>
            <person name="Wyatt N.A."/>
            <person name="Spanner R.E."/>
            <person name="Bolton M.D."/>
        </authorList>
    </citation>
    <scope>NUCLEOTIDE SEQUENCE [LARGE SCALE GENOMIC DNA]</scope>
    <source>
        <strain evidence="1">Cb09-40</strain>
    </source>
</reference>
<dbReference type="Proteomes" id="UP001302367">
    <property type="component" value="Chromosome 5"/>
</dbReference>
<dbReference type="RefSeq" id="XP_065459166.1">
    <property type="nucleotide sequence ID" value="XM_065603094.1"/>
</dbReference>
<keyword evidence="2" id="KW-1185">Reference proteome</keyword>
<dbReference type="EMBL" id="CP134188">
    <property type="protein sequence ID" value="WPB04072.1"/>
    <property type="molecule type" value="Genomic_DNA"/>
</dbReference>
<evidence type="ECO:0000313" key="1">
    <source>
        <dbReference type="EMBL" id="WPB04072.1"/>
    </source>
</evidence>
<protein>
    <submittedName>
        <fullName evidence="1">Uncharacterized protein</fullName>
    </submittedName>
</protein>
<evidence type="ECO:0000313" key="2">
    <source>
        <dbReference type="Proteomes" id="UP001302367"/>
    </source>
</evidence>